<keyword evidence="3" id="KW-1185">Reference proteome</keyword>
<dbReference type="EMBL" id="JAWDGP010000724">
    <property type="protein sequence ID" value="KAK3798019.1"/>
    <property type="molecule type" value="Genomic_DNA"/>
</dbReference>
<proteinExistence type="predicted"/>
<evidence type="ECO:0000256" key="1">
    <source>
        <dbReference type="SAM" id="MobiDB-lite"/>
    </source>
</evidence>
<sequence length="79" mass="9173">MSASPLQHHKYQVHRRCRSSLNYFNLKCPRPMSSMWSCVAMDSFPSPKSLLKPSGRRKDLVKNSDLYSDESQSLNRSHM</sequence>
<protein>
    <submittedName>
        <fullName evidence="2">Uncharacterized protein</fullName>
    </submittedName>
</protein>
<feature type="region of interest" description="Disordered" evidence="1">
    <location>
        <begin position="49"/>
        <end position="79"/>
    </location>
</feature>
<dbReference type="AlphaFoldDB" id="A0AAE1B277"/>
<accession>A0AAE1B277</accession>
<dbReference type="Proteomes" id="UP001283361">
    <property type="component" value="Unassembled WGS sequence"/>
</dbReference>
<organism evidence="2 3">
    <name type="scientific">Elysia crispata</name>
    <name type="common">lettuce slug</name>
    <dbReference type="NCBI Taxonomy" id="231223"/>
    <lineage>
        <taxon>Eukaryota</taxon>
        <taxon>Metazoa</taxon>
        <taxon>Spiralia</taxon>
        <taxon>Lophotrochozoa</taxon>
        <taxon>Mollusca</taxon>
        <taxon>Gastropoda</taxon>
        <taxon>Heterobranchia</taxon>
        <taxon>Euthyneura</taxon>
        <taxon>Panpulmonata</taxon>
        <taxon>Sacoglossa</taxon>
        <taxon>Placobranchoidea</taxon>
        <taxon>Plakobranchidae</taxon>
        <taxon>Elysia</taxon>
    </lineage>
</organism>
<evidence type="ECO:0000313" key="3">
    <source>
        <dbReference type="Proteomes" id="UP001283361"/>
    </source>
</evidence>
<reference evidence="2" key="1">
    <citation type="journal article" date="2023" name="G3 (Bethesda)">
        <title>A reference genome for the long-term kleptoplast-retaining sea slug Elysia crispata morphotype clarki.</title>
        <authorList>
            <person name="Eastman K.E."/>
            <person name="Pendleton A.L."/>
            <person name="Shaikh M.A."/>
            <person name="Suttiyut T."/>
            <person name="Ogas R."/>
            <person name="Tomko P."/>
            <person name="Gavelis G."/>
            <person name="Widhalm J.R."/>
            <person name="Wisecaver J.H."/>
        </authorList>
    </citation>
    <scope>NUCLEOTIDE SEQUENCE</scope>
    <source>
        <strain evidence="2">ECLA1</strain>
    </source>
</reference>
<evidence type="ECO:0000313" key="2">
    <source>
        <dbReference type="EMBL" id="KAK3798019.1"/>
    </source>
</evidence>
<name>A0AAE1B277_9GAST</name>
<comment type="caution">
    <text evidence="2">The sequence shown here is derived from an EMBL/GenBank/DDBJ whole genome shotgun (WGS) entry which is preliminary data.</text>
</comment>
<feature type="compositionally biased region" description="Polar residues" evidence="1">
    <location>
        <begin position="65"/>
        <end position="79"/>
    </location>
</feature>
<gene>
    <name evidence="2" type="ORF">RRG08_034580</name>
</gene>